<feature type="binding site" evidence="7 9">
    <location>
        <position position="39"/>
    </location>
    <ligand>
        <name>substrate</name>
    </ligand>
</feature>
<dbReference type="SMART" id="SM00934">
    <property type="entry name" value="OMPdecase"/>
    <property type="match status" value="1"/>
</dbReference>
<feature type="binding site" evidence="7">
    <location>
        <begin position="66"/>
        <end position="75"/>
    </location>
    <ligand>
        <name>substrate</name>
    </ligand>
</feature>
<organism evidence="12 13">
    <name type="scientific">Phreatobacter oligotrophus</name>
    <dbReference type="NCBI Taxonomy" id="1122261"/>
    <lineage>
        <taxon>Bacteria</taxon>
        <taxon>Pseudomonadati</taxon>
        <taxon>Pseudomonadota</taxon>
        <taxon>Alphaproteobacteria</taxon>
        <taxon>Hyphomicrobiales</taxon>
        <taxon>Phreatobacteraceae</taxon>
        <taxon>Phreatobacter</taxon>
    </lineage>
</organism>
<feature type="binding site" evidence="7 9">
    <location>
        <position position="192"/>
    </location>
    <ligand>
        <name>substrate</name>
    </ligand>
</feature>
<comment type="subunit">
    <text evidence="7">Homodimer.</text>
</comment>
<evidence type="ECO:0000256" key="6">
    <source>
        <dbReference type="ARBA" id="ARBA00049157"/>
    </source>
</evidence>
<feature type="active site" description="For OMPdecase activity" evidence="8">
    <location>
        <position position="71"/>
    </location>
</feature>
<evidence type="ECO:0000313" key="12">
    <source>
        <dbReference type="EMBL" id="PTM61462.1"/>
    </source>
</evidence>
<feature type="binding site" evidence="7 9">
    <location>
        <position position="212"/>
    </location>
    <ligand>
        <name>substrate</name>
    </ligand>
</feature>
<dbReference type="RefSeq" id="WP_108173933.1">
    <property type="nucleotide sequence ID" value="NZ_PZZL01000001.1"/>
</dbReference>
<dbReference type="PROSITE" id="PS00156">
    <property type="entry name" value="OMPDECASE"/>
    <property type="match status" value="1"/>
</dbReference>
<comment type="pathway">
    <text evidence="2 7 10">Pyrimidine metabolism; UMP biosynthesis via de novo pathway; UMP from orotate: step 2/2.</text>
</comment>
<dbReference type="InterPro" id="IPR001754">
    <property type="entry name" value="OMPdeCOase_dom"/>
</dbReference>
<dbReference type="InterPro" id="IPR013785">
    <property type="entry name" value="Aldolase_TIM"/>
</dbReference>
<dbReference type="GO" id="GO:0044205">
    <property type="term" value="P:'de novo' UMP biosynthetic process"/>
    <property type="evidence" value="ECO:0007669"/>
    <property type="project" value="UniProtKB-UniRule"/>
</dbReference>
<keyword evidence="5 7" id="KW-0456">Lyase</keyword>
<feature type="active site" description="For OMPdecase activity" evidence="8">
    <location>
        <position position="68"/>
    </location>
</feature>
<dbReference type="EC" id="4.1.1.23" evidence="7"/>
<evidence type="ECO:0000256" key="3">
    <source>
        <dbReference type="ARBA" id="ARBA00022793"/>
    </source>
</evidence>
<evidence type="ECO:0000313" key="13">
    <source>
        <dbReference type="Proteomes" id="UP000241808"/>
    </source>
</evidence>
<dbReference type="PANTHER" id="PTHR32119">
    <property type="entry name" value="OROTIDINE 5'-PHOSPHATE DECARBOXYLASE"/>
    <property type="match status" value="1"/>
</dbReference>
<feature type="binding site" evidence="7 9">
    <location>
        <position position="121"/>
    </location>
    <ligand>
        <name>substrate</name>
    </ligand>
</feature>
<dbReference type="HAMAP" id="MF_01200_B">
    <property type="entry name" value="OMPdecase_type1_B"/>
    <property type="match status" value="1"/>
</dbReference>
<comment type="similarity">
    <text evidence="7">Belongs to the OMP decarboxylase family. Type 1 subfamily.</text>
</comment>
<keyword evidence="3 7" id="KW-0210">Decarboxylase</keyword>
<dbReference type="InterPro" id="IPR014732">
    <property type="entry name" value="OMPdecase"/>
</dbReference>
<feature type="binding site" evidence="7 9">
    <location>
        <position position="213"/>
    </location>
    <ligand>
        <name>substrate</name>
    </ligand>
</feature>
<reference evidence="12 13" key="1">
    <citation type="submission" date="2018-04" db="EMBL/GenBank/DDBJ databases">
        <title>Genomic Encyclopedia of Archaeal and Bacterial Type Strains, Phase II (KMG-II): from individual species to whole genera.</title>
        <authorList>
            <person name="Goeker M."/>
        </authorList>
    </citation>
    <scope>NUCLEOTIDE SEQUENCE [LARGE SCALE GENOMIC DNA]</scope>
    <source>
        <strain evidence="12 13">DSM 25521</strain>
    </source>
</reference>
<evidence type="ECO:0000256" key="9">
    <source>
        <dbReference type="PIRSR" id="PIRSR614732-2"/>
    </source>
</evidence>
<accession>A0A2T4ZHL3</accession>
<dbReference type="Proteomes" id="UP000241808">
    <property type="component" value="Unassembled WGS sequence"/>
</dbReference>
<evidence type="ECO:0000256" key="2">
    <source>
        <dbReference type="ARBA" id="ARBA00004861"/>
    </source>
</evidence>
<comment type="function">
    <text evidence="1 7">Catalyzes the decarboxylation of orotidine 5'-monophosphate (OMP) to uridine 5'-monophosphate (UMP).</text>
</comment>
<keyword evidence="4 7" id="KW-0665">Pyrimidine biosynthesis</keyword>
<dbReference type="CDD" id="cd04725">
    <property type="entry name" value="OMP_decarboxylase_like"/>
    <property type="match status" value="1"/>
</dbReference>
<comment type="catalytic activity">
    <reaction evidence="6 7 10">
        <text>orotidine 5'-phosphate + H(+) = UMP + CO2</text>
        <dbReference type="Rhea" id="RHEA:11596"/>
        <dbReference type="ChEBI" id="CHEBI:15378"/>
        <dbReference type="ChEBI" id="CHEBI:16526"/>
        <dbReference type="ChEBI" id="CHEBI:57538"/>
        <dbReference type="ChEBI" id="CHEBI:57865"/>
        <dbReference type="EC" id="4.1.1.23"/>
    </reaction>
</comment>
<dbReference type="InterPro" id="IPR018089">
    <property type="entry name" value="OMPdecase_AS"/>
</dbReference>
<feature type="domain" description="Orotidine 5'-phosphate decarboxylase" evidence="11">
    <location>
        <begin position="11"/>
        <end position="228"/>
    </location>
</feature>
<dbReference type="EMBL" id="PZZL01000001">
    <property type="protein sequence ID" value="PTM61462.1"/>
    <property type="molecule type" value="Genomic_DNA"/>
</dbReference>
<name>A0A2T4ZHL3_9HYPH</name>
<gene>
    <name evidence="7" type="primary">pyrF</name>
    <name evidence="12" type="ORF">C8P69_101130</name>
</gene>
<evidence type="ECO:0000256" key="4">
    <source>
        <dbReference type="ARBA" id="ARBA00022975"/>
    </source>
</evidence>
<evidence type="ECO:0000256" key="1">
    <source>
        <dbReference type="ARBA" id="ARBA00002356"/>
    </source>
</evidence>
<feature type="binding site" evidence="7 9">
    <location>
        <position position="183"/>
    </location>
    <ligand>
        <name>substrate</name>
    </ligand>
</feature>
<dbReference type="GO" id="GO:0004590">
    <property type="term" value="F:orotidine-5'-phosphate decarboxylase activity"/>
    <property type="evidence" value="ECO:0007669"/>
    <property type="project" value="UniProtKB-UniRule"/>
</dbReference>
<keyword evidence="13" id="KW-1185">Reference proteome</keyword>
<evidence type="ECO:0000256" key="8">
    <source>
        <dbReference type="PIRSR" id="PIRSR614732-1"/>
    </source>
</evidence>
<dbReference type="PANTHER" id="PTHR32119:SF2">
    <property type="entry name" value="OROTIDINE 5'-PHOSPHATE DECARBOXYLASE"/>
    <property type="match status" value="1"/>
</dbReference>
<dbReference type="GO" id="GO:0006207">
    <property type="term" value="P:'de novo' pyrimidine nucleobase biosynthetic process"/>
    <property type="evidence" value="ECO:0007669"/>
    <property type="project" value="InterPro"/>
</dbReference>
<dbReference type="OrthoDB" id="9806203at2"/>
<proteinExistence type="inferred from homology"/>
<sequence>MTLRNSDPREKLFVALDLSSLGEAERLVDRLGDTVTHYKIGYRLGYADGLAFGRELAAAGKTVFFDLKLHDIDNTVREGVESVARMGAHYLTVHAYPQTMKAAVAGRAGTGLKILAVTILTSWNDLDCAEAGYSGTVSTLVPMKARQAAAIGIDGIVCSAQETAQLRAVGIPPAIEFVTPGIRPAGSASGDQKRIVTPADAIRGGADRLVVGRPITGAADPVEAARGILIEIHGATA</sequence>
<evidence type="ECO:0000256" key="5">
    <source>
        <dbReference type="ARBA" id="ARBA00023239"/>
    </source>
</evidence>
<dbReference type="Pfam" id="PF00215">
    <property type="entry name" value="OMPdecase"/>
    <property type="match status" value="1"/>
</dbReference>
<evidence type="ECO:0000256" key="10">
    <source>
        <dbReference type="RuleBase" id="RU000512"/>
    </source>
</evidence>
<dbReference type="NCBIfam" id="TIGR01740">
    <property type="entry name" value="pyrF"/>
    <property type="match status" value="1"/>
</dbReference>
<dbReference type="InterPro" id="IPR011060">
    <property type="entry name" value="RibuloseP-bd_barrel"/>
</dbReference>
<dbReference type="InterPro" id="IPR047596">
    <property type="entry name" value="OMPdecase_bac"/>
</dbReference>
<dbReference type="GO" id="GO:0005829">
    <property type="term" value="C:cytosol"/>
    <property type="evidence" value="ECO:0007669"/>
    <property type="project" value="TreeGrafter"/>
</dbReference>
<dbReference type="NCBIfam" id="NF001273">
    <property type="entry name" value="PRK00230.1"/>
    <property type="match status" value="1"/>
</dbReference>
<dbReference type="Gene3D" id="3.20.20.70">
    <property type="entry name" value="Aldolase class I"/>
    <property type="match status" value="1"/>
</dbReference>
<comment type="caution">
    <text evidence="12">The sequence shown here is derived from an EMBL/GenBank/DDBJ whole genome shotgun (WGS) entry which is preliminary data.</text>
</comment>
<feature type="active site" description="For OMPdecase activity" evidence="8">
    <location>
        <position position="66"/>
    </location>
</feature>
<dbReference type="UniPathway" id="UPA00070">
    <property type="reaction ID" value="UER00120"/>
</dbReference>
<evidence type="ECO:0000256" key="7">
    <source>
        <dbReference type="HAMAP-Rule" id="MF_01200"/>
    </source>
</evidence>
<protein>
    <recommendedName>
        <fullName evidence="7">Orotidine 5'-phosphate decarboxylase</fullName>
        <ecNumber evidence="7">4.1.1.23</ecNumber>
    </recommendedName>
    <alternativeName>
        <fullName evidence="7">OMP decarboxylase</fullName>
        <shortName evidence="7">OMPDCase</shortName>
        <shortName evidence="7">OMPdecase</shortName>
    </alternativeName>
</protein>
<feature type="active site" description="Proton donor" evidence="7">
    <location>
        <position position="68"/>
    </location>
</feature>
<feature type="binding site" evidence="7 9">
    <location>
        <position position="17"/>
    </location>
    <ligand>
        <name>substrate</name>
    </ligand>
</feature>
<dbReference type="SUPFAM" id="SSF51366">
    <property type="entry name" value="Ribulose-phoshate binding barrel"/>
    <property type="match status" value="1"/>
</dbReference>
<dbReference type="AlphaFoldDB" id="A0A2T4ZHL3"/>
<evidence type="ECO:0000259" key="11">
    <source>
        <dbReference type="SMART" id="SM00934"/>
    </source>
</evidence>